<comment type="caution">
    <text evidence="2">The sequence shown here is derived from an EMBL/GenBank/DDBJ whole genome shotgun (WGS) entry which is preliminary data.</text>
</comment>
<dbReference type="AlphaFoldDB" id="A0A9W7FGM5"/>
<keyword evidence="3" id="KW-1185">Reference proteome</keyword>
<sequence>MPKRKGGPSSSSTPNSPLLKFGVLTDIQHAPVPDGLSFSGSPRYYRNALHSTSSISTLLTTRHSCPFSLNLGDTIDGKVNSIAQPALEVLTNVLDVMKNFQGQWHHVYGNHELYTSLTREILSTTLNIPFKTEGSDLIAYHSLLKSPLPPSAPYRFIFLDAYDLTVLGRTGSKRSAAEIYLNKNPNYLKGDVNSPVGLLGDEVRFVAFNGGYGSTQMEFLKSELDECRIKGQKAFVCGHQPFHPGSTNLICLTLNYKTMLEVIEENSDVILATFSGHSHWPGYIESNGIHHIVFSAVLESEPGVDTYAVVNVYEDYMRIEGFGDEVNRVLKFGKETAAGAGNVKKRGKQDDC</sequence>
<gene>
    <name evidence="2" type="ORF">TrVE_jg8598</name>
</gene>
<dbReference type="PANTHER" id="PTHR16509">
    <property type="match status" value="1"/>
</dbReference>
<accession>A0A9W7FGM5</accession>
<dbReference type="Pfam" id="PF00149">
    <property type="entry name" value="Metallophos"/>
    <property type="match status" value="1"/>
</dbReference>
<organism evidence="2 3">
    <name type="scientific">Triparma verrucosa</name>
    <dbReference type="NCBI Taxonomy" id="1606542"/>
    <lineage>
        <taxon>Eukaryota</taxon>
        <taxon>Sar</taxon>
        <taxon>Stramenopiles</taxon>
        <taxon>Ochrophyta</taxon>
        <taxon>Bolidophyceae</taxon>
        <taxon>Parmales</taxon>
        <taxon>Triparmaceae</taxon>
        <taxon>Triparma</taxon>
    </lineage>
</organism>
<dbReference type="InterPro" id="IPR004843">
    <property type="entry name" value="Calcineurin-like_PHP"/>
</dbReference>
<dbReference type="InterPro" id="IPR029052">
    <property type="entry name" value="Metallo-depent_PP-like"/>
</dbReference>
<dbReference type="Gene3D" id="3.60.21.10">
    <property type="match status" value="1"/>
</dbReference>
<dbReference type="GO" id="GO:0047631">
    <property type="term" value="F:ADP-ribose diphosphatase activity"/>
    <property type="evidence" value="ECO:0007669"/>
    <property type="project" value="TreeGrafter"/>
</dbReference>
<reference evidence="3" key="1">
    <citation type="journal article" date="2023" name="Commun. Biol.">
        <title>Genome analysis of Parmales, the sister group of diatoms, reveals the evolutionary specialization of diatoms from phago-mixotrophs to photoautotrophs.</title>
        <authorList>
            <person name="Ban H."/>
            <person name="Sato S."/>
            <person name="Yoshikawa S."/>
            <person name="Yamada K."/>
            <person name="Nakamura Y."/>
            <person name="Ichinomiya M."/>
            <person name="Sato N."/>
            <person name="Blanc-Mathieu R."/>
            <person name="Endo H."/>
            <person name="Kuwata A."/>
            <person name="Ogata H."/>
        </authorList>
    </citation>
    <scope>NUCLEOTIDE SEQUENCE [LARGE SCALE GENOMIC DNA]</scope>
    <source>
        <strain evidence="3">NIES 3699</strain>
    </source>
</reference>
<dbReference type="Proteomes" id="UP001165160">
    <property type="component" value="Unassembled WGS sequence"/>
</dbReference>
<proteinExistence type="predicted"/>
<feature type="domain" description="Calcineurin-like phosphoesterase" evidence="1">
    <location>
        <begin position="63"/>
        <end position="281"/>
    </location>
</feature>
<dbReference type="PANTHER" id="PTHR16509:SF1">
    <property type="entry name" value="MANGANESE-DEPENDENT ADP-RIBOSE_CDP-ALCOHOL DIPHOSPHATASE"/>
    <property type="match status" value="1"/>
</dbReference>
<protein>
    <recommendedName>
        <fullName evidence="1">Calcineurin-like phosphoesterase domain-containing protein</fullName>
    </recommendedName>
</protein>
<evidence type="ECO:0000313" key="2">
    <source>
        <dbReference type="EMBL" id="GMI11711.1"/>
    </source>
</evidence>
<dbReference type="GO" id="GO:0008663">
    <property type="term" value="F:2',3'-cyclic-nucleotide 2'-phosphodiesterase activity"/>
    <property type="evidence" value="ECO:0007669"/>
    <property type="project" value="TreeGrafter"/>
</dbReference>
<name>A0A9W7FGM5_9STRA</name>
<dbReference type="GO" id="GO:0030145">
    <property type="term" value="F:manganese ion binding"/>
    <property type="evidence" value="ECO:0007669"/>
    <property type="project" value="TreeGrafter"/>
</dbReference>
<dbReference type="EMBL" id="BRXX01000433">
    <property type="protein sequence ID" value="GMI11711.1"/>
    <property type="molecule type" value="Genomic_DNA"/>
</dbReference>
<evidence type="ECO:0000259" key="1">
    <source>
        <dbReference type="Pfam" id="PF00149"/>
    </source>
</evidence>
<dbReference type="GO" id="GO:0047734">
    <property type="term" value="F:CDP-glycerol diphosphatase activity"/>
    <property type="evidence" value="ECO:0007669"/>
    <property type="project" value="TreeGrafter"/>
</dbReference>
<evidence type="ECO:0000313" key="3">
    <source>
        <dbReference type="Proteomes" id="UP001165160"/>
    </source>
</evidence>
<dbReference type="SUPFAM" id="SSF56300">
    <property type="entry name" value="Metallo-dependent phosphatases"/>
    <property type="match status" value="1"/>
</dbReference>